<dbReference type="Pfam" id="PF00069">
    <property type="entry name" value="Pkinase"/>
    <property type="match status" value="1"/>
</dbReference>
<dbReference type="GO" id="GO:0004674">
    <property type="term" value="F:protein serine/threonine kinase activity"/>
    <property type="evidence" value="ECO:0007669"/>
    <property type="project" value="UniProtKB-EC"/>
</dbReference>
<protein>
    <submittedName>
        <fullName evidence="3">Serine/threonine-protein kinase F</fullName>
        <ecNumber evidence="3">2.7.11.1</ecNumber>
    </submittedName>
</protein>
<feature type="domain" description="Protein kinase" evidence="2">
    <location>
        <begin position="427"/>
        <end position="702"/>
    </location>
</feature>
<keyword evidence="3" id="KW-0418">Kinase</keyword>
<keyword evidence="4" id="KW-1185">Reference proteome</keyword>
<keyword evidence="1" id="KW-0732">Signal</keyword>
<evidence type="ECO:0000313" key="3">
    <source>
        <dbReference type="EMBL" id="SMA50249.1"/>
    </source>
</evidence>
<dbReference type="EMBL" id="FWPT01000011">
    <property type="protein sequence ID" value="SMA50249.1"/>
    <property type="molecule type" value="Genomic_DNA"/>
</dbReference>
<evidence type="ECO:0000256" key="1">
    <source>
        <dbReference type="SAM" id="SignalP"/>
    </source>
</evidence>
<dbReference type="InterPro" id="IPR000719">
    <property type="entry name" value="Prot_kinase_dom"/>
</dbReference>
<evidence type="ECO:0000259" key="2">
    <source>
        <dbReference type="PROSITE" id="PS50011"/>
    </source>
</evidence>
<keyword evidence="3" id="KW-0808">Transferase</keyword>
<dbReference type="PROSITE" id="PS00108">
    <property type="entry name" value="PROTEIN_KINASE_ST"/>
    <property type="match status" value="1"/>
</dbReference>
<dbReference type="PROSITE" id="PS50011">
    <property type="entry name" value="PROTEIN_KINASE_DOM"/>
    <property type="match status" value="1"/>
</dbReference>
<dbReference type="AlphaFoldDB" id="A0A1X7AQ76"/>
<dbReference type="EC" id="2.7.11.1" evidence="3"/>
<dbReference type="Proteomes" id="UP000196573">
    <property type="component" value="Unassembled WGS sequence"/>
</dbReference>
<reference evidence="3 4" key="1">
    <citation type="submission" date="2017-03" db="EMBL/GenBank/DDBJ databases">
        <authorList>
            <person name="Afonso C.L."/>
            <person name="Miller P.J."/>
            <person name="Scott M.A."/>
            <person name="Spackman E."/>
            <person name="Goraichik I."/>
            <person name="Dimitrov K.M."/>
            <person name="Suarez D.L."/>
            <person name="Swayne D.E."/>
        </authorList>
    </citation>
    <scope>NUCLEOTIDE SEQUENCE [LARGE SCALE GENOMIC DNA]</scope>
    <source>
        <strain evidence="3">SB41UT1</strain>
    </source>
</reference>
<gene>
    <name evidence="3" type="primary">spkF</name>
    <name evidence="3" type="ORF">EHSB41UT_04043</name>
</gene>
<dbReference type="InterPro" id="IPR008271">
    <property type="entry name" value="Ser/Thr_kinase_AS"/>
</dbReference>
<dbReference type="Gene3D" id="1.10.510.10">
    <property type="entry name" value="Transferase(Phosphotransferase) domain 1"/>
    <property type="match status" value="1"/>
</dbReference>
<dbReference type="PANTHER" id="PTHR44167">
    <property type="entry name" value="OVARIAN-SPECIFIC SERINE/THREONINE-PROTEIN KINASE LOK-RELATED"/>
    <property type="match status" value="1"/>
</dbReference>
<proteinExistence type="predicted"/>
<dbReference type="SUPFAM" id="SSF56112">
    <property type="entry name" value="Protein kinase-like (PK-like)"/>
    <property type="match status" value="1"/>
</dbReference>
<dbReference type="GO" id="GO:0005524">
    <property type="term" value="F:ATP binding"/>
    <property type="evidence" value="ECO:0007669"/>
    <property type="project" value="InterPro"/>
</dbReference>
<evidence type="ECO:0000313" key="4">
    <source>
        <dbReference type="Proteomes" id="UP000196573"/>
    </source>
</evidence>
<feature type="signal peptide" evidence="1">
    <location>
        <begin position="1"/>
        <end position="21"/>
    </location>
</feature>
<sequence length="704" mass="78390">MGITRRYLTLLLLLITAGALAQDVHNSSDNALPHTYTRSTSGHPSLALTSESSSLSEFDIHSTPAGVSLHYNGTNILIPGITLPDTLVSLLLRAGSEVVYRKVMHNLMQLALHHSIHYMGHGMMMRAVYTGLPLTMRLWYYGTYLLPKTMQIAKHGWEKVETISGHKHRGRMPLFMPQTLDHALFADYLLSTHETQSVDKNILYLTPFQKVDTDQLKSPWQTAMGELVNSAIDNGIDGIRITLDNETGITFEKHHANSYLFGWQKPLLIYPKTGDGQAFLGQWLHSSWKQDSYSSSLFSALSTAGLKCITTKLENSDAYCQPLPELTPMTSDGQLRQLVMDDDTDTPTYLTLHNNRSMIPGAPGDLTVSESHKVSPVMADYRTTSSQYRIPYELGQLAEIMLYQVVYKLVDTTLGSIIDLASSHGSYETEQVFNSGRVVGSVSRVKRRSDGKTFIRKEAPLLSDDPRGGHERYAYLTREAAIMRSLKRRGASAIAHVEDYWVEKAGSNKAKLVVLIEDGGRPLSALPASREEELRSMVHGATKAISDLHKVGYVHFDVKPDNFVINNTGDVRLIDFETAGRVGGWSGWSEKATPSIFDRRWAAPEIKKNQPASKIADIWNLGATALSLIANSVLPEASSLPDNIVPSVREGEQRFIDSYADKISKKQVLQSMPDLADFLSRTLTKDTSRRLDADELLQHIYLDQ</sequence>
<feature type="chain" id="PRO_5012891657" evidence="1">
    <location>
        <begin position="22"/>
        <end position="704"/>
    </location>
</feature>
<organism evidence="3 4">
    <name type="scientific">Parendozoicomonas haliclonae</name>
    <dbReference type="NCBI Taxonomy" id="1960125"/>
    <lineage>
        <taxon>Bacteria</taxon>
        <taxon>Pseudomonadati</taxon>
        <taxon>Pseudomonadota</taxon>
        <taxon>Gammaproteobacteria</taxon>
        <taxon>Oceanospirillales</taxon>
        <taxon>Endozoicomonadaceae</taxon>
        <taxon>Parendozoicomonas</taxon>
    </lineage>
</organism>
<accession>A0A1X7AQ76</accession>
<dbReference type="PANTHER" id="PTHR44167:SF24">
    <property type="entry name" value="SERINE_THREONINE-PROTEIN KINASE CHK2"/>
    <property type="match status" value="1"/>
</dbReference>
<dbReference type="SMART" id="SM00220">
    <property type="entry name" value="S_TKc"/>
    <property type="match status" value="1"/>
</dbReference>
<dbReference type="CDD" id="cd00180">
    <property type="entry name" value="PKc"/>
    <property type="match status" value="1"/>
</dbReference>
<dbReference type="InterPro" id="IPR011009">
    <property type="entry name" value="Kinase-like_dom_sf"/>
</dbReference>
<dbReference type="RefSeq" id="WP_165767355.1">
    <property type="nucleotide sequence ID" value="NZ_CBCSCN010000013.1"/>
</dbReference>
<name>A0A1X7AQ76_9GAMM</name>